<dbReference type="OrthoDB" id="7396853at2759"/>
<dbReference type="GO" id="GO:0008198">
    <property type="term" value="F:ferrous iron binding"/>
    <property type="evidence" value="ECO:0007669"/>
    <property type="project" value="InterPro"/>
</dbReference>
<evidence type="ECO:0000259" key="6">
    <source>
        <dbReference type="Pfam" id="PF02900"/>
    </source>
</evidence>
<reference evidence="7 8" key="1">
    <citation type="journal article" date="2015" name="Genome Biol. Evol.">
        <title>Phylogenomic analyses indicate that early fungi evolved digesting cell walls of algal ancestors of land plants.</title>
        <authorList>
            <person name="Chang Y."/>
            <person name="Wang S."/>
            <person name="Sekimoto S."/>
            <person name="Aerts A.L."/>
            <person name="Choi C."/>
            <person name="Clum A."/>
            <person name="LaButti K.M."/>
            <person name="Lindquist E.A."/>
            <person name="Yee Ngan C."/>
            <person name="Ohm R.A."/>
            <person name="Salamov A.A."/>
            <person name="Grigoriev I.V."/>
            <person name="Spatafora J.W."/>
            <person name="Berbee M.L."/>
        </authorList>
    </citation>
    <scope>NUCLEOTIDE SEQUENCE [LARGE SCALE GENOMIC DNA]</scope>
    <source>
        <strain evidence="7 8">NRRL 1564</strain>
    </source>
</reference>
<proteinExistence type="inferred from homology"/>
<dbReference type="InterPro" id="IPR004183">
    <property type="entry name" value="Xdiol_dOase_suB"/>
</dbReference>
<keyword evidence="8" id="KW-1185">Reference proteome</keyword>
<accession>A0A2G5B8E1</accession>
<evidence type="ECO:0000256" key="5">
    <source>
        <dbReference type="ARBA" id="ARBA00023002"/>
    </source>
</evidence>
<dbReference type="PANTHER" id="PTHR30096">
    <property type="entry name" value="4,5-DOPA DIOXYGENASE EXTRADIOL-LIKE PROTEIN"/>
    <property type="match status" value="1"/>
</dbReference>
<name>A0A2G5B8E1_COERN</name>
<dbReference type="Pfam" id="PF02900">
    <property type="entry name" value="LigB"/>
    <property type="match status" value="1"/>
</dbReference>
<comment type="similarity">
    <text evidence="2">Belongs to the DODA-type extradiol aromatic ring-opening dioxygenase family.</text>
</comment>
<keyword evidence="4" id="KW-0862">Zinc</keyword>
<evidence type="ECO:0000256" key="3">
    <source>
        <dbReference type="ARBA" id="ARBA00022723"/>
    </source>
</evidence>
<dbReference type="PIRSF" id="PIRSF006157">
    <property type="entry name" value="Doxgns_DODA"/>
    <property type="match status" value="1"/>
</dbReference>
<dbReference type="CDD" id="cd07363">
    <property type="entry name" value="45_DOPA_Dioxygenase"/>
    <property type="match status" value="1"/>
</dbReference>
<keyword evidence="3" id="KW-0479">Metal-binding</keyword>
<dbReference type="EMBL" id="KZ303509">
    <property type="protein sequence ID" value="PIA15252.1"/>
    <property type="molecule type" value="Genomic_DNA"/>
</dbReference>
<dbReference type="Proteomes" id="UP000242474">
    <property type="component" value="Unassembled WGS sequence"/>
</dbReference>
<dbReference type="GO" id="GO:0008270">
    <property type="term" value="F:zinc ion binding"/>
    <property type="evidence" value="ECO:0007669"/>
    <property type="project" value="InterPro"/>
</dbReference>
<evidence type="ECO:0000313" key="8">
    <source>
        <dbReference type="Proteomes" id="UP000242474"/>
    </source>
</evidence>
<evidence type="ECO:0000256" key="2">
    <source>
        <dbReference type="ARBA" id="ARBA00007581"/>
    </source>
</evidence>
<gene>
    <name evidence="7" type="ORF">COEREDRAFT_82219</name>
</gene>
<evidence type="ECO:0000313" key="7">
    <source>
        <dbReference type="EMBL" id="PIA15252.1"/>
    </source>
</evidence>
<protein>
    <submittedName>
        <fullName evidence="7">Extradiol aromatic ring-opening dioxygenase</fullName>
    </submittedName>
</protein>
<evidence type="ECO:0000256" key="4">
    <source>
        <dbReference type="ARBA" id="ARBA00022833"/>
    </source>
</evidence>
<dbReference type="PANTHER" id="PTHR30096:SF0">
    <property type="entry name" value="4,5-DOPA DIOXYGENASE EXTRADIOL-LIKE PROTEIN"/>
    <property type="match status" value="1"/>
</dbReference>
<dbReference type="InterPro" id="IPR014436">
    <property type="entry name" value="Extradiol_dOase_DODA"/>
</dbReference>
<feature type="domain" description="Extradiol ring-cleavage dioxygenase class III enzyme subunit B" evidence="6">
    <location>
        <begin position="15"/>
        <end position="265"/>
    </location>
</feature>
<comment type="cofactor">
    <cofactor evidence="1">
        <name>Zn(2+)</name>
        <dbReference type="ChEBI" id="CHEBI:29105"/>
    </cofactor>
</comment>
<keyword evidence="7" id="KW-0223">Dioxygenase</keyword>
<sequence length="283" mass="31738">MSTFQEQAKTVMPVYFLGHGGPNLLDDNDYPPDQPIAKGLARIGDEIKNLHPRGMVVLTGHWEAGHDSLQINGKSPQSQPLIYDFYGFPSWLYKEEFPHKVDPKLTQQVAKLFLDHNIKIDIVDRGLDHGAWIVLKRAGLANAEFPIIQLSLFRNDSMEKHLELGKVLAPLRQQGIVIVGSGMAVHNLPDYFEAHRLSSTSLYPYVIPFDKEIDHAIINVPSNDRWEATKALAHSNHLNKAHPTIEHLLPLHVVVGAAGPETSAKKMLEAYQVSVSWSCYKLH</sequence>
<organism evidence="7 8">
    <name type="scientific">Coemansia reversa (strain ATCC 12441 / NRRL 1564)</name>
    <dbReference type="NCBI Taxonomy" id="763665"/>
    <lineage>
        <taxon>Eukaryota</taxon>
        <taxon>Fungi</taxon>
        <taxon>Fungi incertae sedis</taxon>
        <taxon>Zoopagomycota</taxon>
        <taxon>Kickxellomycotina</taxon>
        <taxon>Kickxellomycetes</taxon>
        <taxon>Kickxellales</taxon>
        <taxon>Kickxellaceae</taxon>
        <taxon>Coemansia</taxon>
    </lineage>
</organism>
<keyword evidence="5" id="KW-0560">Oxidoreductase</keyword>
<dbReference type="STRING" id="763665.A0A2G5B8E1"/>
<dbReference type="GO" id="GO:0016702">
    <property type="term" value="F:oxidoreductase activity, acting on single donors with incorporation of molecular oxygen, incorporation of two atoms of oxygen"/>
    <property type="evidence" value="ECO:0007669"/>
    <property type="project" value="UniProtKB-ARBA"/>
</dbReference>
<evidence type="ECO:0000256" key="1">
    <source>
        <dbReference type="ARBA" id="ARBA00001947"/>
    </source>
</evidence>
<dbReference type="Gene3D" id="3.40.830.10">
    <property type="entry name" value="LigB-like"/>
    <property type="match status" value="1"/>
</dbReference>
<dbReference type="AlphaFoldDB" id="A0A2G5B8E1"/>
<dbReference type="SUPFAM" id="SSF53213">
    <property type="entry name" value="LigB-like"/>
    <property type="match status" value="1"/>
</dbReference>